<dbReference type="Proteomes" id="UP001235840">
    <property type="component" value="Unassembled WGS sequence"/>
</dbReference>
<sequence length="610" mass="68229">MINQDGFFDETLSVQLMPQELEELFNEAGWKTTAKYRVFHPLQGDSYRKKFGEVRLFSSTGSDEKKRNFGFISGYGGKVTPVGEEPIISKNSFLGELEEIEGSNGLKFKFKVFPVLNHSVLIYDEQDALLDEASYTVDGENGEVTFTSAPDKKLVATFALTDNAPEMTKRLWFFTFEDFRPERSIFNSEGLEISRLQDPINGQYHFPLKSGESLKHDTVVLYSGRIGAGGSGQVIPTESYTIDYAQGSVSFESTYTVPPVIYADYTTFMSADDDDFGDLLVPDFKSHDPEELAGAAYSGLRLIFPSIPTAVSFIPDDEYGLGWGRSSQIYVWGNASVDRIISYFRVDPAPDPEKTYFAPLYIGRLSTIGKEPRLNNALIGGSRGKDQIEYVSGLKLGRNVVDYGPNTSNGNTSVMLQQSVGGAMYQKYYLSFITHDAEADRTNESRFNPSVYSGKYHISPMYIVHPSDGYVGRLDEVYAIHPKNISQLDELEVTEKAKDEHLGNGDGTNKVFHLFHKPVLDEEFRIQLVSDDGCSYLDADSGGFTIHAEDGTKLIELESAPERDVEVYVTYNYNQVYRFTLADTPTTPFRLANMTPYNPIGLGFLKENIN</sequence>
<dbReference type="EMBL" id="JAUSTY010000009">
    <property type="protein sequence ID" value="MDQ0166620.1"/>
    <property type="molecule type" value="Genomic_DNA"/>
</dbReference>
<evidence type="ECO:0000313" key="1">
    <source>
        <dbReference type="EMBL" id="MDQ0166620.1"/>
    </source>
</evidence>
<accession>A0ABT9W193</accession>
<name>A0ABT9W193_9BACI</name>
<protein>
    <recommendedName>
        <fullName evidence="3">Major virion structural protein</fullName>
    </recommendedName>
</protein>
<evidence type="ECO:0008006" key="3">
    <source>
        <dbReference type="Google" id="ProtNLM"/>
    </source>
</evidence>
<proteinExistence type="predicted"/>
<keyword evidence="2" id="KW-1185">Reference proteome</keyword>
<organism evidence="1 2">
    <name type="scientific">Caldalkalibacillus horti</name>
    <dbReference type="NCBI Taxonomy" id="77523"/>
    <lineage>
        <taxon>Bacteria</taxon>
        <taxon>Bacillati</taxon>
        <taxon>Bacillota</taxon>
        <taxon>Bacilli</taxon>
        <taxon>Bacillales</taxon>
        <taxon>Bacillaceae</taxon>
        <taxon>Caldalkalibacillus</taxon>
    </lineage>
</organism>
<reference evidence="1 2" key="1">
    <citation type="submission" date="2023-07" db="EMBL/GenBank/DDBJ databases">
        <title>Genomic Encyclopedia of Type Strains, Phase IV (KMG-IV): sequencing the most valuable type-strain genomes for metagenomic binning, comparative biology and taxonomic classification.</title>
        <authorList>
            <person name="Goeker M."/>
        </authorList>
    </citation>
    <scope>NUCLEOTIDE SEQUENCE [LARGE SCALE GENOMIC DNA]</scope>
    <source>
        <strain evidence="1 2">DSM 12751</strain>
    </source>
</reference>
<dbReference type="RefSeq" id="WP_307394957.1">
    <property type="nucleotide sequence ID" value="NZ_BAAADK010000045.1"/>
</dbReference>
<comment type="caution">
    <text evidence="1">The sequence shown here is derived from an EMBL/GenBank/DDBJ whole genome shotgun (WGS) entry which is preliminary data.</text>
</comment>
<evidence type="ECO:0000313" key="2">
    <source>
        <dbReference type="Proteomes" id="UP001235840"/>
    </source>
</evidence>
<gene>
    <name evidence="1" type="ORF">J2S11_002524</name>
</gene>